<protein>
    <submittedName>
        <fullName evidence="11">Substrate adhesion molecule</fullName>
    </submittedName>
</protein>
<comment type="caution">
    <text evidence="7">Lacks conserved residue(s) required for the propagation of feature annotation.</text>
</comment>
<keyword evidence="4" id="KW-0325">Glycoprotein</keyword>
<dbReference type="PROSITE" id="PS50026">
    <property type="entry name" value="EGF_3"/>
    <property type="match status" value="1"/>
</dbReference>
<evidence type="ECO:0000313" key="11">
    <source>
        <dbReference type="EMBL" id="EGG17674.1"/>
    </source>
</evidence>
<feature type="disulfide bond" evidence="7">
    <location>
        <begin position="418"/>
        <end position="427"/>
    </location>
</feature>
<accession>F4Q3L6</accession>
<dbReference type="PROSITE" id="PS00022">
    <property type="entry name" value="EGF_1"/>
    <property type="match status" value="1"/>
</dbReference>
<dbReference type="PANTHER" id="PTHR24038">
    <property type="entry name" value="STABILIN"/>
    <property type="match status" value="1"/>
</dbReference>
<dbReference type="InterPro" id="IPR009030">
    <property type="entry name" value="Growth_fac_rcpt_cys_sf"/>
</dbReference>
<comment type="subcellular location">
    <subcellularLocation>
        <location evidence="1">Membrane</location>
    </subcellularLocation>
</comment>
<comment type="similarity">
    <text evidence="5">Belongs to the SIB family.</text>
</comment>
<keyword evidence="7" id="KW-0245">EGF-like domain</keyword>
<evidence type="ECO:0000256" key="3">
    <source>
        <dbReference type="ARBA" id="ARBA00023157"/>
    </source>
</evidence>
<proteinExistence type="inferred from homology"/>
<keyword evidence="12" id="KW-1185">Reference proteome</keyword>
<dbReference type="GO" id="GO:0016020">
    <property type="term" value="C:membrane"/>
    <property type="evidence" value="ECO:0007669"/>
    <property type="project" value="UniProtKB-SubCell"/>
</dbReference>
<dbReference type="Pfam" id="PF24909">
    <property type="entry name" value="vWA_SIBA-E"/>
    <property type="match status" value="1"/>
</dbReference>
<evidence type="ECO:0000259" key="10">
    <source>
        <dbReference type="PROSITE" id="PS50234"/>
    </source>
</evidence>
<dbReference type="InterPro" id="IPR056844">
    <property type="entry name" value="SibA-E_N"/>
</dbReference>
<evidence type="ECO:0000313" key="12">
    <source>
        <dbReference type="Proteomes" id="UP000007797"/>
    </source>
</evidence>
<dbReference type="Gene3D" id="2.60.40.3440">
    <property type="match status" value="1"/>
</dbReference>
<keyword evidence="3 7" id="KW-1015">Disulfide bond</keyword>
<comment type="subunit">
    <text evidence="6">Interacts with talA/talin.</text>
</comment>
<dbReference type="EMBL" id="GL883021">
    <property type="protein sequence ID" value="EGG17674.1"/>
    <property type="molecule type" value="Genomic_DNA"/>
</dbReference>
<dbReference type="PANTHER" id="PTHR24038:SF11">
    <property type="entry name" value="INTEGRIN BETA-LIKE PROTEIN E"/>
    <property type="match status" value="1"/>
</dbReference>
<dbReference type="STRING" id="1054147.F4Q3L6"/>
<dbReference type="InterPro" id="IPR036465">
    <property type="entry name" value="vWFA_dom_sf"/>
</dbReference>
<evidence type="ECO:0000256" key="5">
    <source>
        <dbReference type="ARBA" id="ARBA00061597"/>
    </source>
</evidence>
<dbReference type="InterPro" id="IPR056851">
    <property type="entry name" value="Ig_SibA-E"/>
</dbReference>
<organism evidence="11 12">
    <name type="scientific">Cavenderia fasciculata</name>
    <name type="common">Slime mold</name>
    <name type="synonym">Dictyostelium fasciculatum</name>
    <dbReference type="NCBI Taxonomy" id="261658"/>
    <lineage>
        <taxon>Eukaryota</taxon>
        <taxon>Amoebozoa</taxon>
        <taxon>Evosea</taxon>
        <taxon>Eumycetozoa</taxon>
        <taxon>Dictyostelia</taxon>
        <taxon>Acytosteliales</taxon>
        <taxon>Cavenderiaceae</taxon>
        <taxon>Cavenderia</taxon>
    </lineage>
</organism>
<feature type="chain" id="PRO_5003319880" evidence="8">
    <location>
        <begin position="21"/>
        <end position="1868"/>
    </location>
</feature>
<feature type="signal peptide" evidence="8">
    <location>
        <begin position="1"/>
        <end position="20"/>
    </location>
</feature>
<dbReference type="InterPro" id="IPR000742">
    <property type="entry name" value="EGF"/>
</dbReference>
<gene>
    <name evidence="11" type="ORF">DFA_08670</name>
</gene>
<dbReference type="PROSITE" id="PS01186">
    <property type="entry name" value="EGF_2"/>
    <property type="match status" value="1"/>
</dbReference>
<reference evidence="12" key="1">
    <citation type="journal article" date="2011" name="Genome Res.">
        <title>Phylogeny-wide analysis of social amoeba genomes highlights ancient origins for complex intercellular communication.</title>
        <authorList>
            <person name="Heidel A.J."/>
            <person name="Lawal H.M."/>
            <person name="Felder M."/>
            <person name="Schilde C."/>
            <person name="Helps N.R."/>
            <person name="Tunggal B."/>
            <person name="Rivero F."/>
            <person name="John U."/>
            <person name="Schleicher M."/>
            <person name="Eichinger L."/>
            <person name="Platzer M."/>
            <person name="Noegel A.A."/>
            <person name="Schaap P."/>
            <person name="Gloeckner G."/>
        </authorList>
    </citation>
    <scope>NUCLEOTIDE SEQUENCE [LARGE SCALE GENOMIC DNA]</scope>
    <source>
        <strain evidence="12">SH3</strain>
    </source>
</reference>
<keyword evidence="8" id="KW-0732">Signal</keyword>
<dbReference type="Pfam" id="PF24908">
    <property type="entry name" value="Ig_SIBA-E_2nd"/>
    <property type="match status" value="1"/>
</dbReference>
<feature type="domain" description="VWFA" evidence="10">
    <location>
        <begin position="486"/>
        <end position="628"/>
    </location>
</feature>
<dbReference type="KEGG" id="dfa:DFA_08670"/>
<evidence type="ECO:0000256" key="6">
    <source>
        <dbReference type="ARBA" id="ARBA00064229"/>
    </source>
</evidence>
<dbReference type="InterPro" id="IPR002035">
    <property type="entry name" value="VWF_A"/>
</dbReference>
<dbReference type="InterPro" id="IPR056847">
    <property type="entry name" value="Ig_SibA-E_2nd"/>
</dbReference>
<evidence type="ECO:0000259" key="9">
    <source>
        <dbReference type="PROSITE" id="PS50026"/>
    </source>
</evidence>
<dbReference type="Pfam" id="PF17963">
    <property type="entry name" value="Big_9"/>
    <property type="match status" value="2"/>
</dbReference>
<dbReference type="Pfam" id="PF24619">
    <property type="entry name" value="Ig_SibA"/>
    <property type="match status" value="1"/>
</dbReference>
<evidence type="ECO:0000256" key="7">
    <source>
        <dbReference type="PROSITE-ProRule" id="PRU00076"/>
    </source>
</evidence>
<dbReference type="OrthoDB" id="286301at2759"/>
<dbReference type="SUPFAM" id="SSF57184">
    <property type="entry name" value="Growth factor receptor domain"/>
    <property type="match status" value="1"/>
</dbReference>
<evidence type="ECO:0000256" key="2">
    <source>
        <dbReference type="ARBA" id="ARBA00023136"/>
    </source>
</evidence>
<dbReference type="SUPFAM" id="SSF53300">
    <property type="entry name" value="vWA-like"/>
    <property type="match status" value="1"/>
</dbReference>
<dbReference type="Pfam" id="PF24907">
    <property type="entry name" value="SIBA-E_N"/>
    <property type="match status" value="1"/>
</dbReference>
<dbReference type="Gene3D" id="3.40.50.410">
    <property type="entry name" value="von Willebrand factor, type A domain"/>
    <property type="match status" value="1"/>
</dbReference>
<dbReference type="PROSITE" id="PS50234">
    <property type="entry name" value="VWFA"/>
    <property type="match status" value="1"/>
</dbReference>
<keyword evidence="2" id="KW-0472">Membrane</keyword>
<dbReference type="GeneID" id="14869455"/>
<feature type="domain" description="EGF-like" evidence="9">
    <location>
        <begin position="391"/>
        <end position="428"/>
    </location>
</feature>
<evidence type="ECO:0000256" key="8">
    <source>
        <dbReference type="SAM" id="SignalP"/>
    </source>
</evidence>
<dbReference type="Proteomes" id="UP000007797">
    <property type="component" value="Unassembled WGS sequence"/>
</dbReference>
<name>F4Q3L6_CACFS</name>
<dbReference type="Gene3D" id="2.60.40.2810">
    <property type="match status" value="1"/>
</dbReference>
<sequence>MSIIARGLLFLVFACAFTQGTHFRFGSISWAPVSVQSYNVINVKLNLAFRATFFSNPSAAVGVILNSSTGTITDGLSTTARAVNLQVNTLNSVDDWISGTAEFQFTYPKDKNATYTMVYSGSARISSLYNNADKNWRLTSSVTINTWNQNSSPVTNTYPIISVVTPGTNTFQIVATDKETTSDDLVYSLVTAPEEFGGGVVCPNITVSPKGLVTFTTGIKPSLFTTQIKISDGTDFTVTDFILQSTLSTVKPPYFTDDTPADQSVITIQPGQTKSWVYVGKSNTSTEVFIKPSNVPLGISQSTQSGKNPGTITNSWTPTITNVGRYVVSLGLSDKEGVSMTGQRSFVIIVTAPVCGNGAPCAGYQNNTCCLCNSIGWSNTTQCYDCKEGYFGANCSLAPTCKNGTVNDGVGGDGSCQCYSGWTGDACDTPVSKRCSISDASAVISTASTSVGYVNPTSMSVYVSTSSSAFNVPFSLSIPNPVPSLDVFFLLDVAPKTITIQNDYLNFIEPFINTIKGKVDNVRFGYGTFSDAAAGYNFQAVATIGTDIIDLVKNTQYISATTSTTGNSLLALYNAAQNSNGWRQGSFRVIIVVTDSDTAAPVNTATRDLYINALAQASVMPVVQGTGSVALTNWNTFFAAAGFGFTSTSATGSAWAASAATLASATSFSKIATKVITDADKFATTAVAAISTTSTVSAYSVNVPVKFPTATTPSNNPTVQVSFIGFGTSTMNIVYNHAPVANPSTVSTSEDTSVNFSFGSLVSDPDFNLMTIRITTLPTKGTITVNGSTTITTTTDTSSLSTFTYTPSANYNGADSFAYSVSDGCLSVASTGSISVTPVNDPPTCVSSSLTAVPYTPSTFTLGGADVDGDTITVVFSSLATIVNVATITTSTGAAVVVGTKYPITTQFQFNQTVNFAANVLVSIPFTINDGVLPSSTCNLAATFTHLNVAPVLSSPLSVTSNPGSNIQFNITAEDSDSTTIQFAIYSMTKGTGYFYNCANPSVEITIAGNILNPVALANNKAVSQAICYHIDGAQANGLNIASIKFIAADNQALPSNIVTVQVNAAGTRTNVKPVATPVTVPALNEDGLSVAIVLNGTDADTLDQGNLRAVYTAPSKGQLIVAAGGAVAAADGKAPYTVYYKPNALFYGTDSFTFYVYDTMGAVSDSITVTLTVNHVNHPPTLPSATLSFTQLSHPLQSLTPNDVDVGDVLTCYVVSLPTTGQVTDSSSVAITSVASPVVLSTKQFSAKETPANSINPYTTTFKAKCCDQVGACSSDTTMTLVYTYINQAPVAIQTNSSCDQDTSVTFNFNYADDKPLPATIKLVTLPTNGVLLVNNVPVTSTSTILPTDNVVYRPNAGKSNDDTIGFAGPLDSILFNVIDSDLLASQQPSTATFYVAPRKPPTYTGLNELNTNEDTVLNFIIEGAPPRGQEQFDLVLVNLEGRGQLSYYVCNEEECLRVAKNGDKFQYNTKYSFIYTPLANDNGNAIFNVSFNLVSQQGIVSNVSTININVLPVNDPPIIVLNDYIIVNVQAPAPLTQVISFPMNQSIIMSWSGYDIDSPNNTLVCTVNSIKGISGDFRAYNASNADNGFVGAEIAKGSSLGTYDPVDKLWRLVYIPKLGGFGRGYAGFSFNLVDDKSLISLPSAITIDVESVNVAPYITLNQPKFAGVEQTDIVITGVTFRDPDSKINNVSLVISVVDTAQQLVAGASISFYGNVEKEYCVNETNKITCVEDQDTLNALIKTITVHNPVVGVIFLNVFVDDLGYNAPIAKRNVSHLTATENVALLVSSKPTSETTNTTVLSAAIAGAVAGAAILVAGAWKFLKKSVPPTSAFFGDSPFSDGAISSNPLYQESGNAGVNPLYETSSA</sequence>
<dbReference type="RefSeq" id="XP_004356158.1">
    <property type="nucleotide sequence ID" value="XM_004356105.1"/>
</dbReference>
<dbReference type="OMA" id="LMTIRIT"/>
<evidence type="ECO:0000256" key="1">
    <source>
        <dbReference type="ARBA" id="ARBA00004370"/>
    </source>
</evidence>
<evidence type="ECO:0000256" key="4">
    <source>
        <dbReference type="ARBA" id="ARBA00023180"/>
    </source>
</evidence>